<evidence type="ECO:0000313" key="1">
    <source>
        <dbReference type="EMBL" id="CAG8565049.1"/>
    </source>
</evidence>
<gene>
    <name evidence="1" type="ORF">FCALED_LOCUS6806</name>
</gene>
<proteinExistence type="predicted"/>
<organism evidence="1 2">
    <name type="scientific">Funneliformis caledonium</name>
    <dbReference type="NCBI Taxonomy" id="1117310"/>
    <lineage>
        <taxon>Eukaryota</taxon>
        <taxon>Fungi</taxon>
        <taxon>Fungi incertae sedis</taxon>
        <taxon>Mucoromycota</taxon>
        <taxon>Glomeromycotina</taxon>
        <taxon>Glomeromycetes</taxon>
        <taxon>Glomerales</taxon>
        <taxon>Glomeraceae</taxon>
        <taxon>Funneliformis</taxon>
    </lineage>
</organism>
<reference evidence="1" key="1">
    <citation type="submission" date="2021-06" db="EMBL/GenBank/DDBJ databases">
        <authorList>
            <person name="Kallberg Y."/>
            <person name="Tangrot J."/>
            <person name="Rosling A."/>
        </authorList>
    </citation>
    <scope>NUCLEOTIDE SEQUENCE</scope>
    <source>
        <strain evidence="1">UK204</strain>
    </source>
</reference>
<name>A0A9N9FVB0_9GLOM</name>
<keyword evidence="2" id="KW-1185">Reference proteome</keyword>
<evidence type="ECO:0000313" key="2">
    <source>
        <dbReference type="Proteomes" id="UP000789570"/>
    </source>
</evidence>
<dbReference type="EMBL" id="CAJVPQ010001685">
    <property type="protein sequence ID" value="CAG8565049.1"/>
    <property type="molecule type" value="Genomic_DNA"/>
</dbReference>
<accession>A0A9N9FVB0</accession>
<comment type="caution">
    <text evidence="1">The sequence shown here is derived from an EMBL/GenBank/DDBJ whole genome shotgun (WGS) entry which is preliminary data.</text>
</comment>
<dbReference type="Proteomes" id="UP000789570">
    <property type="component" value="Unassembled WGS sequence"/>
</dbReference>
<sequence>MISHYSNTLNFSNASVSQNILFCKEDRFNTLLLEIKLTVSNY</sequence>
<protein>
    <submittedName>
        <fullName evidence="1">1302_t:CDS:1</fullName>
    </submittedName>
</protein>
<dbReference type="AlphaFoldDB" id="A0A9N9FVB0"/>